<proteinExistence type="inferred from homology"/>
<keyword evidence="9 11" id="KW-0472">Membrane</keyword>
<evidence type="ECO:0000256" key="10">
    <source>
        <dbReference type="ARBA" id="ARBA00023180"/>
    </source>
</evidence>
<evidence type="ECO:0000256" key="6">
    <source>
        <dbReference type="ARBA" id="ARBA00022968"/>
    </source>
</evidence>
<reference evidence="12" key="1">
    <citation type="submission" date="2021-05" db="EMBL/GenBank/DDBJ databases">
        <authorList>
            <person name="Alioto T."/>
            <person name="Alioto T."/>
            <person name="Gomez Garrido J."/>
        </authorList>
    </citation>
    <scope>NUCLEOTIDE SEQUENCE</scope>
</reference>
<dbReference type="AlphaFoldDB" id="A0A8D8W5S1"/>
<evidence type="ECO:0000256" key="9">
    <source>
        <dbReference type="ARBA" id="ARBA00023136"/>
    </source>
</evidence>
<dbReference type="EMBL" id="HBUF01357828">
    <property type="protein sequence ID" value="CAG6718723.1"/>
    <property type="molecule type" value="Transcribed_RNA"/>
</dbReference>
<dbReference type="PANTHER" id="PTHR11214">
    <property type="entry name" value="BETA-1,3-N-ACETYLGLUCOSAMINYLTRANSFERASE"/>
    <property type="match status" value="1"/>
</dbReference>
<evidence type="ECO:0000256" key="5">
    <source>
        <dbReference type="ARBA" id="ARBA00022692"/>
    </source>
</evidence>
<name>A0A8D8W5S1_9HEMI</name>
<protein>
    <recommendedName>
        <fullName evidence="11">Hexosyltransferase</fullName>
        <ecNumber evidence="11">2.4.1.-</ecNumber>
    </recommendedName>
</protein>
<evidence type="ECO:0000256" key="4">
    <source>
        <dbReference type="ARBA" id="ARBA00022679"/>
    </source>
</evidence>
<evidence type="ECO:0000256" key="8">
    <source>
        <dbReference type="ARBA" id="ARBA00023034"/>
    </source>
</evidence>
<evidence type="ECO:0000256" key="3">
    <source>
        <dbReference type="ARBA" id="ARBA00022676"/>
    </source>
</evidence>
<keyword evidence="5 11" id="KW-0812">Transmembrane</keyword>
<dbReference type="GO" id="GO:0000139">
    <property type="term" value="C:Golgi membrane"/>
    <property type="evidence" value="ECO:0007669"/>
    <property type="project" value="UniProtKB-SubCell"/>
</dbReference>
<dbReference type="Gene3D" id="3.90.550.50">
    <property type="match status" value="1"/>
</dbReference>
<comment type="subcellular location">
    <subcellularLocation>
        <location evidence="1 11">Golgi apparatus membrane</location>
        <topology evidence="1 11">Single-pass type II membrane protein</topology>
    </subcellularLocation>
</comment>
<dbReference type="InterPro" id="IPR002659">
    <property type="entry name" value="Glyco_trans_31"/>
</dbReference>
<dbReference type="PANTHER" id="PTHR11214:SF314">
    <property type="entry name" value="HEXOSYLTRANSFERASE"/>
    <property type="match status" value="1"/>
</dbReference>
<dbReference type="Pfam" id="PF01762">
    <property type="entry name" value="Galactosyl_T"/>
    <property type="match status" value="1"/>
</dbReference>
<keyword evidence="3 11" id="KW-0328">Glycosyltransferase</keyword>
<dbReference type="EMBL" id="HBUF01139416">
    <property type="protein sequence ID" value="CAG6645995.1"/>
    <property type="molecule type" value="Transcribed_RNA"/>
</dbReference>
<accession>A0A8D8W5S1</accession>
<keyword evidence="4 12" id="KW-0808">Transferase</keyword>
<evidence type="ECO:0000256" key="7">
    <source>
        <dbReference type="ARBA" id="ARBA00022989"/>
    </source>
</evidence>
<organism evidence="12">
    <name type="scientific">Cacopsylla melanoneura</name>
    <dbReference type="NCBI Taxonomy" id="428564"/>
    <lineage>
        <taxon>Eukaryota</taxon>
        <taxon>Metazoa</taxon>
        <taxon>Ecdysozoa</taxon>
        <taxon>Arthropoda</taxon>
        <taxon>Hexapoda</taxon>
        <taxon>Insecta</taxon>
        <taxon>Pterygota</taxon>
        <taxon>Neoptera</taxon>
        <taxon>Paraneoptera</taxon>
        <taxon>Hemiptera</taxon>
        <taxon>Sternorrhyncha</taxon>
        <taxon>Psylloidea</taxon>
        <taxon>Psyllidae</taxon>
        <taxon>Psyllinae</taxon>
        <taxon>Cacopsylla</taxon>
    </lineage>
</organism>
<feature type="transmembrane region" description="Helical" evidence="11">
    <location>
        <begin position="335"/>
        <end position="353"/>
    </location>
</feature>
<evidence type="ECO:0000256" key="2">
    <source>
        <dbReference type="ARBA" id="ARBA00008661"/>
    </source>
</evidence>
<sequence length="374" mass="42950">MTLVATYSKFLLGTLISLSFFILLYLPLFQQPPLYARSSLADVKGWEANRSRNSSHYVRPLVQTTIMSGSLVCPSSPLTLLIVVCSGLGHRAMREAIRETWGKSLPSNTSVIFFVGRTNNDTSMDKSSSSLKEEQTMFQDIVQEDFIDSYNNLTIATIMMLKFVTHRCSHAKFIVKADDDIYFNVPKLYLLLTTTKFPEYYRLAGKLITEPSVYRSPDAKWYAPRYLYKENTYPNFLTGPGYVMSKDVAITLYNMALNLPLFHLEDVFITGICAEAARIKRHHIVGVHSFYHYVDICNPSQIVVHYFSPEMLHELWRPIREGTCKTRVNASFAKLVMFALFLLFSILCFAILFRNGCFQTLLTNLRRRIRNIII</sequence>
<evidence type="ECO:0000313" key="12">
    <source>
        <dbReference type="EMBL" id="CAG6645995.1"/>
    </source>
</evidence>
<dbReference type="FunFam" id="3.90.550.50:FF:000001">
    <property type="entry name" value="Hexosyltransferase"/>
    <property type="match status" value="1"/>
</dbReference>
<keyword evidence="10" id="KW-0325">Glycoprotein</keyword>
<dbReference type="EC" id="2.4.1.-" evidence="11"/>
<evidence type="ECO:0000256" key="1">
    <source>
        <dbReference type="ARBA" id="ARBA00004323"/>
    </source>
</evidence>
<dbReference type="GO" id="GO:0016758">
    <property type="term" value="F:hexosyltransferase activity"/>
    <property type="evidence" value="ECO:0007669"/>
    <property type="project" value="InterPro"/>
</dbReference>
<keyword evidence="7 11" id="KW-1133">Transmembrane helix</keyword>
<keyword evidence="8 11" id="KW-0333">Golgi apparatus</keyword>
<dbReference type="EMBL" id="HBUF01626613">
    <property type="protein sequence ID" value="CAG6782295.1"/>
    <property type="molecule type" value="Transcribed_RNA"/>
</dbReference>
<keyword evidence="6 11" id="KW-0735">Signal-anchor</keyword>
<dbReference type="GO" id="GO:0006493">
    <property type="term" value="P:protein O-linked glycosylation"/>
    <property type="evidence" value="ECO:0007669"/>
    <property type="project" value="TreeGrafter"/>
</dbReference>
<comment type="similarity">
    <text evidence="2 11">Belongs to the glycosyltransferase 31 family.</text>
</comment>
<evidence type="ECO:0000256" key="11">
    <source>
        <dbReference type="RuleBase" id="RU363063"/>
    </source>
</evidence>